<evidence type="ECO:0000256" key="3">
    <source>
        <dbReference type="ARBA" id="ARBA00005673"/>
    </source>
</evidence>
<feature type="domain" description="THIF-type NAD/FAD binding fold" evidence="10">
    <location>
        <begin position="12"/>
        <end position="332"/>
    </location>
</feature>
<dbReference type="GO" id="GO:0016925">
    <property type="term" value="P:protein sumoylation"/>
    <property type="evidence" value="ECO:0007669"/>
    <property type="project" value="TreeGrafter"/>
</dbReference>
<evidence type="ECO:0000256" key="4">
    <source>
        <dbReference type="ARBA" id="ARBA00022786"/>
    </source>
</evidence>
<evidence type="ECO:0000313" key="11">
    <source>
        <dbReference type="EMBL" id="CAG5127936.1"/>
    </source>
</evidence>
<dbReference type="Pfam" id="PF00899">
    <property type="entry name" value="ThiF"/>
    <property type="match status" value="1"/>
</dbReference>
<dbReference type="Proteomes" id="UP000678393">
    <property type="component" value="Unassembled WGS sequence"/>
</dbReference>
<dbReference type="InterPro" id="IPR035985">
    <property type="entry name" value="Ubiquitin-activating_enz"/>
</dbReference>
<gene>
    <name evidence="11" type="ORF">CUNI_LOCUS13494</name>
</gene>
<dbReference type="GO" id="GO:0031510">
    <property type="term" value="C:SUMO activating enzyme complex"/>
    <property type="evidence" value="ECO:0007669"/>
    <property type="project" value="TreeGrafter"/>
</dbReference>
<protein>
    <recommendedName>
        <fullName evidence="7">SUMO-activating enzyme subunit 1</fullName>
    </recommendedName>
    <alternativeName>
        <fullName evidence="8">Ubiquitin-like 1-activating enzyme E1A</fullName>
    </alternativeName>
</protein>
<comment type="pathway">
    <text evidence="2">Protein modification; protein sumoylation.</text>
</comment>
<dbReference type="Gene3D" id="3.40.50.720">
    <property type="entry name" value="NAD(P)-binding Rossmann-like Domain"/>
    <property type="match status" value="1"/>
</dbReference>
<accession>A0A8S3ZKY4</accession>
<evidence type="ECO:0000256" key="5">
    <source>
        <dbReference type="ARBA" id="ARBA00023242"/>
    </source>
</evidence>
<evidence type="ECO:0000256" key="1">
    <source>
        <dbReference type="ARBA" id="ARBA00004123"/>
    </source>
</evidence>
<organism evidence="11 12">
    <name type="scientific">Candidula unifasciata</name>
    <dbReference type="NCBI Taxonomy" id="100452"/>
    <lineage>
        <taxon>Eukaryota</taxon>
        <taxon>Metazoa</taxon>
        <taxon>Spiralia</taxon>
        <taxon>Lophotrochozoa</taxon>
        <taxon>Mollusca</taxon>
        <taxon>Gastropoda</taxon>
        <taxon>Heterobranchia</taxon>
        <taxon>Euthyneura</taxon>
        <taxon>Panpulmonata</taxon>
        <taxon>Eupulmonata</taxon>
        <taxon>Stylommatophora</taxon>
        <taxon>Helicina</taxon>
        <taxon>Helicoidea</taxon>
        <taxon>Geomitridae</taxon>
        <taxon>Candidula</taxon>
    </lineage>
</organism>
<evidence type="ECO:0000256" key="9">
    <source>
        <dbReference type="SAM" id="MobiDB-lite"/>
    </source>
</evidence>
<evidence type="ECO:0000313" key="12">
    <source>
        <dbReference type="Proteomes" id="UP000678393"/>
    </source>
</evidence>
<proteinExistence type="inferred from homology"/>
<comment type="subcellular location">
    <subcellularLocation>
        <location evidence="1">Nucleus</location>
    </subcellularLocation>
</comment>
<dbReference type="PANTHER" id="PTHR10953:SF162">
    <property type="entry name" value="SUMO-ACTIVATING ENZYME SUBUNIT 1"/>
    <property type="match status" value="1"/>
</dbReference>
<dbReference type="InterPro" id="IPR000594">
    <property type="entry name" value="ThiF_NAD_FAD-bd"/>
</dbReference>
<evidence type="ECO:0000256" key="8">
    <source>
        <dbReference type="ARBA" id="ARBA00044354"/>
    </source>
</evidence>
<sequence length="341" mass="38097">MEDITEDEAALYDRQIRLWGLDAQRRLRAATVLIIGLKGLGAEVAKNIILSGVKAVTLMDHNPVDEEDRMSQFFVSGAAIGQNRAEASAPQAQLLNPMVTVTTDTGNPDEKDENYFTQFDVICATCCPPSLQTKLDKLCFQHNIKFFSGDVFGFYGFTFTDLGTHDYLHEEVKKAPAKGKEENKSKEDEEKSKASEEVVITKEQMVFGRLEDALTFDWSADTPEMKRKIRQTPTSFFITKVYEEFLQQHGRRPSTFTLEADTKELQNLRIQVLNKLGVPAKVVPEDFYLYGFGELSPVCAIVGGVLGQEIITAVSQKGAPLNNFFLYNGVNDEAMVDTIVP</sequence>
<evidence type="ECO:0000256" key="6">
    <source>
        <dbReference type="ARBA" id="ARBA00026003"/>
    </source>
</evidence>
<dbReference type="OrthoDB" id="412647at2759"/>
<keyword evidence="4" id="KW-0833">Ubl conjugation pathway</keyword>
<dbReference type="SUPFAM" id="SSF69572">
    <property type="entry name" value="Activating enzymes of the ubiquitin-like proteins"/>
    <property type="match status" value="1"/>
</dbReference>
<dbReference type="PRINTS" id="PR01849">
    <property type="entry name" value="UBIQUITINACT"/>
</dbReference>
<reference evidence="11" key="1">
    <citation type="submission" date="2021-04" db="EMBL/GenBank/DDBJ databases">
        <authorList>
            <consortium name="Molecular Ecology Group"/>
        </authorList>
    </citation>
    <scope>NUCLEOTIDE SEQUENCE</scope>
</reference>
<feature type="region of interest" description="Disordered" evidence="9">
    <location>
        <begin position="173"/>
        <end position="195"/>
    </location>
</feature>
<dbReference type="CDD" id="cd01492">
    <property type="entry name" value="Aos1_SUMO"/>
    <property type="match status" value="1"/>
</dbReference>
<keyword evidence="12" id="KW-1185">Reference proteome</keyword>
<evidence type="ECO:0000256" key="7">
    <source>
        <dbReference type="ARBA" id="ARBA00044187"/>
    </source>
</evidence>
<name>A0A8S3ZKY4_9EUPU</name>
<comment type="caution">
    <text evidence="11">The sequence shown here is derived from an EMBL/GenBank/DDBJ whole genome shotgun (WGS) entry which is preliminary data.</text>
</comment>
<dbReference type="GO" id="GO:0019948">
    <property type="term" value="F:SUMO activating enzyme activity"/>
    <property type="evidence" value="ECO:0007669"/>
    <property type="project" value="TreeGrafter"/>
</dbReference>
<dbReference type="GO" id="GO:0005737">
    <property type="term" value="C:cytoplasm"/>
    <property type="evidence" value="ECO:0007669"/>
    <property type="project" value="TreeGrafter"/>
</dbReference>
<dbReference type="InterPro" id="IPR045886">
    <property type="entry name" value="ThiF/MoeB/HesA"/>
</dbReference>
<evidence type="ECO:0000259" key="10">
    <source>
        <dbReference type="Pfam" id="PF00899"/>
    </source>
</evidence>
<comment type="similarity">
    <text evidence="3">Belongs to the ubiquitin-activating E1 family.</text>
</comment>
<dbReference type="AlphaFoldDB" id="A0A8S3ZKY4"/>
<evidence type="ECO:0000256" key="2">
    <source>
        <dbReference type="ARBA" id="ARBA00004718"/>
    </source>
</evidence>
<dbReference type="EMBL" id="CAJHNH020002857">
    <property type="protein sequence ID" value="CAG5127936.1"/>
    <property type="molecule type" value="Genomic_DNA"/>
</dbReference>
<comment type="subunit">
    <text evidence="6">Heterodimer of SAE1 and UBA2/SAE2. The heterodimer corresponds to the two domains that are encoded on a single polypeptide chain in ubiquitin-activating enzyme E1. Interacts with UBE2I.</text>
</comment>
<dbReference type="FunFam" id="3.40.50.720:FF:000744">
    <property type="entry name" value="Smt3 activating enzyme 1"/>
    <property type="match status" value="1"/>
</dbReference>
<keyword evidence="5" id="KW-0539">Nucleus</keyword>
<dbReference type="InterPro" id="IPR000011">
    <property type="entry name" value="UBQ/SUMO-activ_enz_E1-like"/>
</dbReference>
<dbReference type="PANTHER" id="PTHR10953">
    <property type="entry name" value="UBIQUITIN-ACTIVATING ENZYME E1"/>
    <property type="match status" value="1"/>
</dbReference>